<dbReference type="RefSeq" id="XP_007927517.1">
    <property type="nucleotide sequence ID" value="XM_007929326.1"/>
</dbReference>
<keyword evidence="2" id="KW-1185">Reference proteome</keyword>
<dbReference type="GeneID" id="19333409"/>
<accession>M3AX62</accession>
<sequence>MSHSSELLQTQVPLVLGEHTQHPSPLPVQNKARYYDYNSRSQSLSSIKAETKTLLNSSSYQGHAKSARRKTIPSVRRLFKKLWRGDSRLMHPIILVDDPLSSSRS</sequence>
<name>M3AX62_PSEFD</name>
<evidence type="ECO:0000313" key="1">
    <source>
        <dbReference type="EMBL" id="EME82062.1"/>
    </source>
</evidence>
<evidence type="ECO:0000313" key="2">
    <source>
        <dbReference type="Proteomes" id="UP000016932"/>
    </source>
</evidence>
<organism evidence="1 2">
    <name type="scientific">Pseudocercospora fijiensis (strain CIRAD86)</name>
    <name type="common">Black leaf streak disease fungus</name>
    <name type="synonym">Mycosphaerella fijiensis</name>
    <dbReference type="NCBI Taxonomy" id="383855"/>
    <lineage>
        <taxon>Eukaryota</taxon>
        <taxon>Fungi</taxon>
        <taxon>Dikarya</taxon>
        <taxon>Ascomycota</taxon>
        <taxon>Pezizomycotina</taxon>
        <taxon>Dothideomycetes</taxon>
        <taxon>Dothideomycetidae</taxon>
        <taxon>Mycosphaerellales</taxon>
        <taxon>Mycosphaerellaceae</taxon>
        <taxon>Pseudocercospora</taxon>
    </lineage>
</organism>
<dbReference type="Proteomes" id="UP000016932">
    <property type="component" value="Unassembled WGS sequence"/>
</dbReference>
<dbReference type="HOGENOM" id="CLU_2237774_0_0_1"/>
<gene>
    <name evidence="1" type="ORF">MYCFIDRAFT_175611</name>
</gene>
<reference evidence="1 2" key="1">
    <citation type="journal article" date="2012" name="PLoS Pathog.">
        <title>Diverse lifestyles and strategies of plant pathogenesis encoded in the genomes of eighteen Dothideomycetes fungi.</title>
        <authorList>
            <person name="Ohm R.A."/>
            <person name="Feau N."/>
            <person name="Henrissat B."/>
            <person name="Schoch C.L."/>
            <person name="Horwitz B.A."/>
            <person name="Barry K.W."/>
            <person name="Condon B.J."/>
            <person name="Copeland A.C."/>
            <person name="Dhillon B."/>
            <person name="Glaser F."/>
            <person name="Hesse C.N."/>
            <person name="Kosti I."/>
            <person name="LaButti K."/>
            <person name="Lindquist E.A."/>
            <person name="Lucas S."/>
            <person name="Salamov A.A."/>
            <person name="Bradshaw R.E."/>
            <person name="Ciuffetti L."/>
            <person name="Hamelin R.C."/>
            <person name="Kema G.H.J."/>
            <person name="Lawrence C."/>
            <person name="Scott J.A."/>
            <person name="Spatafora J.W."/>
            <person name="Turgeon B.G."/>
            <person name="de Wit P.J.G.M."/>
            <person name="Zhong S."/>
            <person name="Goodwin S.B."/>
            <person name="Grigoriev I.V."/>
        </authorList>
    </citation>
    <scope>NUCLEOTIDE SEQUENCE [LARGE SCALE GENOMIC DNA]</scope>
    <source>
        <strain evidence="1 2">CIRAD86</strain>
    </source>
</reference>
<dbReference type="AlphaFoldDB" id="M3AX62"/>
<proteinExistence type="predicted"/>
<dbReference type="VEuPathDB" id="FungiDB:MYCFIDRAFT_175611"/>
<dbReference type="EMBL" id="KB446559">
    <property type="protein sequence ID" value="EME82062.1"/>
    <property type="molecule type" value="Genomic_DNA"/>
</dbReference>
<dbReference type="KEGG" id="pfj:MYCFIDRAFT_175611"/>
<protein>
    <submittedName>
        <fullName evidence="1">Uncharacterized protein</fullName>
    </submittedName>
</protein>